<dbReference type="GO" id="GO:0022627">
    <property type="term" value="C:cytosolic small ribosomal subunit"/>
    <property type="evidence" value="ECO:0007669"/>
    <property type="project" value="TreeGrafter"/>
</dbReference>
<organism evidence="7">
    <name type="scientific">candidate division WOR-3 bacterium</name>
    <dbReference type="NCBI Taxonomy" id="2052148"/>
    <lineage>
        <taxon>Bacteria</taxon>
        <taxon>Bacteria division WOR-3</taxon>
    </lineage>
</organism>
<dbReference type="InterPro" id="IPR014721">
    <property type="entry name" value="Ribsml_uS5_D2-typ_fold_subgr"/>
</dbReference>
<reference evidence="7" key="1">
    <citation type="journal article" date="2020" name="mSystems">
        <title>Genome- and Community-Level Interaction Insights into Carbon Utilization and Element Cycling Functions of Hydrothermarchaeota in Hydrothermal Sediment.</title>
        <authorList>
            <person name="Zhou Z."/>
            <person name="Liu Y."/>
            <person name="Xu W."/>
            <person name="Pan J."/>
            <person name="Luo Z.H."/>
            <person name="Li M."/>
        </authorList>
    </citation>
    <scope>NUCLEOTIDE SEQUENCE [LARGE SCALE GENOMIC DNA]</scope>
    <source>
        <strain evidence="7">SpSt-780</strain>
    </source>
</reference>
<dbReference type="PROSITE" id="PS00360">
    <property type="entry name" value="RIBOSOMAL_S9"/>
    <property type="match status" value="1"/>
</dbReference>
<comment type="caution">
    <text evidence="7">The sequence shown here is derived from an EMBL/GenBank/DDBJ whole genome shotgun (WGS) entry which is preliminary data.</text>
</comment>
<dbReference type="FunFam" id="3.30.230.10:FF:000001">
    <property type="entry name" value="30S ribosomal protein S9"/>
    <property type="match status" value="1"/>
</dbReference>
<protein>
    <recommendedName>
        <fullName evidence="4 5">Small ribosomal subunit protein uS9</fullName>
    </recommendedName>
</protein>
<dbReference type="NCBIfam" id="NF001099">
    <property type="entry name" value="PRK00132.1"/>
    <property type="match status" value="1"/>
</dbReference>
<dbReference type="InterPro" id="IPR000754">
    <property type="entry name" value="Ribosomal_uS9"/>
</dbReference>
<evidence type="ECO:0000256" key="5">
    <source>
        <dbReference type="HAMAP-Rule" id="MF_00532"/>
    </source>
</evidence>
<evidence type="ECO:0000256" key="3">
    <source>
        <dbReference type="ARBA" id="ARBA00023274"/>
    </source>
</evidence>
<dbReference type="GO" id="GO:0003735">
    <property type="term" value="F:structural constituent of ribosome"/>
    <property type="evidence" value="ECO:0007669"/>
    <property type="project" value="InterPro"/>
</dbReference>
<evidence type="ECO:0000256" key="1">
    <source>
        <dbReference type="ARBA" id="ARBA00005251"/>
    </source>
</evidence>
<evidence type="ECO:0000313" key="7">
    <source>
        <dbReference type="EMBL" id="HGW91851.1"/>
    </source>
</evidence>
<accession>A0A7C4UAD3</accession>
<evidence type="ECO:0000256" key="2">
    <source>
        <dbReference type="ARBA" id="ARBA00022980"/>
    </source>
</evidence>
<dbReference type="PANTHER" id="PTHR21569:SF1">
    <property type="entry name" value="SMALL RIBOSOMAL SUBUNIT PROTEIN US9M"/>
    <property type="match status" value="1"/>
</dbReference>
<dbReference type="InterPro" id="IPR020568">
    <property type="entry name" value="Ribosomal_Su5_D2-typ_SF"/>
</dbReference>
<dbReference type="InterPro" id="IPR020574">
    <property type="entry name" value="Ribosomal_uS9_CS"/>
</dbReference>
<gene>
    <name evidence="5" type="primary">rpsI</name>
    <name evidence="7" type="ORF">ENV67_04845</name>
</gene>
<dbReference type="Gene3D" id="3.30.230.10">
    <property type="match status" value="1"/>
</dbReference>
<evidence type="ECO:0000256" key="4">
    <source>
        <dbReference type="ARBA" id="ARBA00035259"/>
    </source>
</evidence>
<dbReference type="PANTHER" id="PTHR21569">
    <property type="entry name" value="RIBOSOMAL PROTEIN S9"/>
    <property type="match status" value="1"/>
</dbReference>
<dbReference type="GO" id="GO:0003723">
    <property type="term" value="F:RNA binding"/>
    <property type="evidence" value="ECO:0007669"/>
    <property type="project" value="TreeGrafter"/>
</dbReference>
<dbReference type="EMBL" id="DTHG01000061">
    <property type="protein sequence ID" value="HGW91851.1"/>
    <property type="molecule type" value="Genomic_DNA"/>
</dbReference>
<evidence type="ECO:0000256" key="6">
    <source>
        <dbReference type="RuleBase" id="RU003815"/>
    </source>
</evidence>
<dbReference type="GO" id="GO:0006412">
    <property type="term" value="P:translation"/>
    <property type="evidence" value="ECO:0007669"/>
    <property type="project" value="UniProtKB-UniRule"/>
</dbReference>
<sequence length="128" mass="14564">MNEIIATGRRKEARATVRVTPGTGKIIINKKDFKDYFKFESFVFDVMKPLEITNLVGKLDIKVTAKGGGASGQKDAVIHGIARALVKMEPNLRKVLKDAGFLKRDPRMVERKKYGRPKARKRFQFSKR</sequence>
<dbReference type="SUPFAM" id="SSF54211">
    <property type="entry name" value="Ribosomal protein S5 domain 2-like"/>
    <property type="match status" value="1"/>
</dbReference>
<name>A0A7C4UAD3_UNCW3</name>
<proteinExistence type="inferred from homology"/>
<comment type="similarity">
    <text evidence="1 5 6">Belongs to the universal ribosomal protein uS9 family.</text>
</comment>
<dbReference type="AlphaFoldDB" id="A0A7C4UAD3"/>
<dbReference type="Pfam" id="PF00380">
    <property type="entry name" value="Ribosomal_S9"/>
    <property type="match status" value="1"/>
</dbReference>
<keyword evidence="3 5" id="KW-0687">Ribonucleoprotein</keyword>
<keyword evidence="2 5" id="KW-0689">Ribosomal protein</keyword>
<dbReference type="HAMAP" id="MF_00532_B">
    <property type="entry name" value="Ribosomal_uS9_B"/>
    <property type="match status" value="1"/>
</dbReference>
<dbReference type="InterPro" id="IPR023035">
    <property type="entry name" value="Ribosomal_uS9_bac/plastid"/>
</dbReference>